<gene>
    <name evidence="7" type="ORF">CGL2_11346015</name>
</gene>
<organism evidence="7">
    <name type="scientific">Leptospirillum sp. Group II '5-way CG'</name>
    <dbReference type="NCBI Taxonomy" id="419541"/>
    <lineage>
        <taxon>Bacteria</taxon>
        <taxon>Pseudomonadati</taxon>
        <taxon>Nitrospirota</taxon>
        <taxon>Nitrospiria</taxon>
        <taxon>Nitrospirales</taxon>
        <taxon>Nitrospiraceae</taxon>
        <taxon>Leptospirillum</taxon>
    </lineage>
</organism>
<evidence type="ECO:0000256" key="2">
    <source>
        <dbReference type="ARBA" id="ARBA00010961"/>
    </source>
</evidence>
<name>B6AKY2_9BACT</name>
<accession>B6AKY2</accession>
<reference evidence="7" key="2">
    <citation type="journal article" date="2008" name="PLoS Biol.">
        <title>Population genomic analysis of strain variation in Leptospirillum group II bacteria involved in acid mine drainage formation.</title>
        <authorList>
            <person name="Simmons S.L."/>
            <person name="Dibartolo G."/>
            <person name="Denef V.J."/>
            <person name="Goltsman D.S."/>
            <person name="Thelen M.P."/>
            <person name="Banfield J.F."/>
        </authorList>
    </citation>
    <scope>NUCLEOTIDE SEQUENCE [LARGE SCALE GENOMIC DNA]</scope>
</reference>
<reference evidence="7" key="1">
    <citation type="journal article" date="2004" name="Nature">
        <title>Community structure and metabolism through reconstruction of microbial genomes from the environment.</title>
        <authorList>
            <person name="Tyson G.W."/>
            <person name="Chapman J."/>
            <person name="Hugenholtz P."/>
            <person name="Allen E.E."/>
            <person name="Ram R.J."/>
            <person name="Richardson P.M."/>
            <person name="Solovyev V.V."/>
            <person name="Rubin E.M."/>
            <person name="Rokhsar D.S."/>
            <person name="Banfield J.F."/>
        </authorList>
    </citation>
    <scope>NUCLEOTIDE SEQUENCE [LARGE SCALE GENOMIC DNA]</scope>
</reference>
<comment type="function">
    <text evidence="1 6">Required for the transposition of the insertion element.</text>
</comment>
<keyword evidence="5 6" id="KW-0233">DNA recombination</keyword>
<dbReference type="GO" id="GO:0003677">
    <property type="term" value="F:DNA binding"/>
    <property type="evidence" value="ECO:0007669"/>
    <property type="project" value="UniProtKB-UniRule"/>
</dbReference>
<keyword evidence="4 6" id="KW-0238">DNA-binding</keyword>
<dbReference type="PANTHER" id="PTHR33217:SF7">
    <property type="entry name" value="TRANSPOSASE FOR INSERTION SEQUENCE ELEMENT IS1081"/>
    <property type="match status" value="1"/>
</dbReference>
<dbReference type="EMBL" id="DS995259">
    <property type="protein sequence ID" value="EDZ40236.1"/>
    <property type="molecule type" value="Genomic_DNA"/>
</dbReference>
<evidence type="ECO:0000256" key="6">
    <source>
        <dbReference type="RuleBase" id="RU365089"/>
    </source>
</evidence>
<keyword evidence="6" id="KW-0814">Transposable element</keyword>
<dbReference type="GO" id="GO:0006313">
    <property type="term" value="P:DNA transposition"/>
    <property type="evidence" value="ECO:0007669"/>
    <property type="project" value="UniProtKB-UniRule"/>
</dbReference>
<evidence type="ECO:0000256" key="5">
    <source>
        <dbReference type="ARBA" id="ARBA00023172"/>
    </source>
</evidence>
<dbReference type="InterPro" id="IPR001207">
    <property type="entry name" value="Transposase_mutator"/>
</dbReference>
<proteinExistence type="inferred from homology"/>
<dbReference type="GO" id="GO:0004803">
    <property type="term" value="F:transposase activity"/>
    <property type="evidence" value="ECO:0007669"/>
    <property type="project" value="UniProtKB-UniRule"/>
</dbReference>
<comment type="similarity">
    <text evidence="2 6">Belongs to the transposase mutator family.</text>
</comment>
<evidence type="ECO:0000256" key="3">
    <source>
        <dbReference type="ARBA" id="ARBA00022578"/>
    </source>
</evidence>
<dbReference type="Pfam" id="PF00872">
    <property type="entry name" value="Transposase_mut"/>
    <property type="match status" value="1"/>
</dbReference>
<evidence type="ECO:0000256" key="1">
    <source>
        <dbReference type="ARBA" id="ARBA00002190"/>
    </source>
</evidence>
<evidence type="ECO:0000256" key="4">
    <source>
        <dbReference type="ARBA" id="ARBA00023125"/>
    </source>
</evidence>
<dbReference type="AlphaFoldDB" id="B6AKY2"/>
<dbReference type="PANTHER" id="PTHR33217">
    <property type="entry name" value="TRANSPOSASE FOR INSERTION SEQUENCE ELEMENT IS1081"/>
    <property type="match status" value="1"/>
</dbReference>
<protein>
    <recommendedName>
        <fullName evidence="6">Mutator family transposase</fullName>
    </recommendedName>
</protein>
<evidence type="ECO:0000313" key="7">
    <source>
        <dbReference type="EMBL" id="EDZ40236.1"/>
    </source>
</evidence>
<sequence>MHFLRNILGHAPASQRGPLALALGRLFRADTKEEARALKNEIFETFEKKAPKSMDCLDEGFEESLTILSFPRKYRVRLRSTNSQERLNEEVRRRERVIRIFPNEDSAIRLIGALLSEFHEQWSTGKKYFDMAEYREWKKQEPLKTPSLLSVVE</sequence>
<keyword evidence="3 6" id="KW-0815">Transposition</keyword>